<protein>
    <submittedName>
        <fullName evidence="1">Uncharacterized protein</fullName>
    </submittedName>
</protein>
<sequence length="73" mass="8188">MLGSNDWFDIHGSNEITFFRLSKNIGSSNQILMILGLLESPHQKESNGSSDQILMILGSLESPHQKESNVIRF</sequence>
<dbReference type="Proteomes" id="UP000615446">
    <property type="component" value="Unassembled WGS sequence"/>
</dbReference>
<reference evidence="1" key="1">
    <citation type="submission" date="2019-10" db="EMBL/GenBank/DDBJ databases">
        <title>Conservation and host-specific expression of non-tandemly repeated heterogenous ribosome RNA gene in arbuscular mycorrhizal fungi.</title>
        <authorList>
            <person name="Maeda T."/>
            <person name="Kobayashi Y."/>
            <person name="Nakagawa T."/>
            <person name="Ezawa T."/>
            <person name="Yamaguchi K."/>
            <person name="Bino T."/>
            <person name="Nishimoto Y."/>
            <person name="Shigenobu S."/>
            <person name="Kawaguchi M."/>
        </authorList>
    </citation>
    <scope>NUCLEOTIDE SEQUENCE</scope>
    <source>
        <strain evidence="1">HR1</strain>
    </source>
</reference>
<evidence type="ECO:0000313" key="1">
    <source>
        <dbReference type="EMBL" id="GES82924.1"/>
    </source>
</evidence>
<accession>A0A8H3QNB4</accession>
<dbReference type="EMBL" id="BLAL01000065">
    <property type="protein sequence ID" value="GES82924.1"/>
    <property type="molecule type" value="Genomic_DNA"/>
</dbReference>
<gene>
    <name evidence="1" type="ORF">RCL2_001010200</name>
</gene>
<dbReference type="AlphaFoldDB" id="A0A8H3QNB4"/>
<evidence type="ECO:0000313" key="2">
    <source>
        <dbReference type="Proteomes" id="UP000615446"/>
    </source>
</evidence>
<name>A0A8H3QNB4_9GLOM</name>
<comment type="caution">
    <text evidence="1">The sequence shown here is derived from an EMBL/GenBank/DDBJ whole genome shotgun (WGS) entry which is preliminary data.</text>
</comment>
<proteinExistence type="predicted"/>
<organism evidence="1 2">
    <name type="scientific">Rhizophagus clarus</name>
    <dbReference type="NCBI Taxonomy" id="94130"/>
    <lineage>
        <taxon>Eukaryota</taxon>
        <taxon>Fungi</taxon>
        <taxon>Fungi incertae sedis</taxon>
        <taxon>Mucoromycota</taxon>
        <taxon>Glomeromycotina</taxon>
        <taxon>Glomeromycetes</taxon>
        <taxon>Glomerales</taxon>
        <taxon>Glomeraceae</taxon>
        <taxon>Rhizophagus</taxon>
    </lineage>
</organism>